<dbReference type="AlphaFoldDB" id="A0A162VKA7"/>
<gene>
    <name evidence="5 7" type="primary">rpmD</name>
    <name evidence="7" type="ORF">J7561_04580</name>
</gene>
<dbReference type="NCBIfam" id="TIGR01308">
    <property type="entry name" value="rpmD_bact"/>
    <property type="match status" value="1"/>
</dbReference>
<dbReference type="InterPro" id="IPR036919">
    <property type="entry name" value="Ribo_uL30_ferredoxin-like_sf"/>
</dbReference>
<dbReference type="Proteomes" id="UP000680020">
    <property type="component" value="Unassembled WGS sequence"/>
</dbReference>
<evidence type="ECO:0000259" key="6">
    <source>
        <dbReference type="Pfam" id="PF00327"/>
    </source>
</evidence>
<evidence type="ECO:0000313" key="7">
    <source>
        <dbReference type="EMBL" id="MBS7824476.1"/>
    </source>
</evidence>
<organism evidence="7 8">
    <name type="scientific">Wohlfahrtiimonas chitiniclastica</name>
    <dbReference type="NCBI Taxonomy" id="400946"/>
    <lineage>
        <taxon>Bacteria</taxon>
        <taxon>Pseudomonadati</taxon>
        <taxon>Pseudomonadota</taxon>
        <taxon>Gammaproteobacteria</taxon>
        <taxon>Cardiobacteriales</taxon>
        <taxon>Ignatzschineriaceae</taxon>
        <taxon>Wohlfahrtiimonas</taxon>
    </lineage>
</organism>
<dbReference type="SUPFAM" id="SSF55129">
    <property type="entry name" value="Ribosomal protein L30p/L7e"/>
    <property type="match status" value="1"/>
</dbReference>
<evidence type="ECO:0000256" key="5">
    <source>
        <dbReference type="HAMAP-Rule" id="MF_01371"/>
    </source>
</evidence>
<dbReference type="GO" id="GO:0006412">
    <property type="term" value="P:translation"/>
    <property type="evidence" value="ECO:0007669"/>
    <property type="project" value="UniProtKB-UniRule"/>
</dbReference>
<protein>
    <recommendedName>
        <fullName evidence="5">Large ribosomal subunit protein uL30</fullName>
    </recommendedName>
</protein>
<keyword evidence="4 5" id="KW-0687">Ribonucleoprotein</keyword>
<dbReference type="FunFam" id="3.30.1390.20:FF:000001">
    <property type="entry name" value="50S ribosomal protein L30"/>
    <property type="match status" value="1"/>
</dbReference>
<dbReference type="GO" id="GO:0003735">
    <property type="term" value="F:structural constituent of ribosome"/>
    <property type="evidence" value="ECO:0007669"/>
    <property type="project" value="InterPro"/>
</dbReference>
<dbReference type="PIRSF" id="PIRSF002211">
    <property type="entry name" value="Ribosomal_L30_bac-type"/>
    <property type="match status" value="1"/>
</dbReference>
<dbReference type="InterPro" id="IPR005996">
    <property type="entry name" value="Ribosomal_uL30_bac-type"/>
</dbReference>
<evidence type="ECO:0000256" key="4">
    <source>
        <dbReference type="ARBA" id="ARBA00023274"/>
    </source>
</evidence>
<dbReference type="Gene3D" id="3.30.1390.20">
    <property type="entry name" value="Ribosomal protein L30, ferredoxin-like fold domain"/>
    <property type="match status" value="1"/>
</dbReference>
<feature type="domain" description="Large ribosomal subunit protein uL30-like ferredoxin-like fold" evidence="6">
    <location>
        <begin position="5"/>
        <end position="53"/>
    </location>
</feature>
<name>A0A162VKA7_9GAMM</name>
<dbReference type="HAMAP" id="MF_01371_B">
    <property type="entry name" value="Ribosomal_uL30_B"/>
    <property type="match status" value="1"/>
</dbReference>
<dbReference type="EMBL" id="JAGIBU010000003">
    <property type="protein sequence ID" value="MBS7824476.1"/>
    <property type="molecule type" value="Genomic_DNA"/>
</dbReference>
<comment type="caution">
    <text evidence="7">The sequence shown here is derived from an EMBL/GenBank/DDBJ whole genome shotgun (WGS) entry which is preliminary data.</text>
</comment>
<dbReference type="RefSeq" id="WP_008315908.1">
    <property type="nucleotide sequence ID" value="NZ_CP115969.1"/>
</dbReference>
<dbReference type="GeneID" id="58263925"/>
<dbReference type="PANTHER" id="PTHR15892">
    <property type="entry name" value="MITOCHONDRIAL RIBOSOMAL PROTEIN L30"/>
    <property type="match status" value="1"/>
</dbReference>
<accession>A0A162VKA7</accession>
<sequence>MSTITVTLIKSTNGRLQSHKDCVRGLGLRRISHTVEVKDTPENRGMINKVSYLLKVSEK</sequence>
<evidence type="ECO:0000256" key="3">
    <source>
        <dbReference type="ARBA" id="ARBA00022980"/>
    </source>
</evidence>
<proteinExistence type="inferred from homology"/>
<dbReference type="PANTHER" id="PTHR15892:SF2">
    <property type="entry name" value="LARGE RIBOSOMAL SUBUNIT PROTEIN UL30M"/>
    <property type="match status" value="1"/>
</dbReference>
<dbReference type="CDD" id="cd01658">
    <property type="entry name" value="Ribosomal_L30"/>
    <property type="match status" value="1"/>
</dbReference>
<keyword evidence="3 5" id="KW-0689">Ribosomal protein</keyword>
<dbReference type="Pfam" id="PF00327">
    <property type="entry name" value="Ribosomal_L30"/>
    <property type="match status" value="1"/>
</dbReference>
<dbReference type="InterPro" id="IPR016082">
    <property type="entry name" value="Ribosomal_uL30_ferredoxin-like"/>
</dbReference>
<reference evidence="7" key="1">
    <citation type="submission" date="2021-03" db="EMBL/GenBank/DDBJ databases">
        <title>Identification and antibiotic profiling of Wohlfahrtiimonas chitiniclastica, an underestimated human pathogen.</title>
        <authorList>
            <person name="Kopf A."/>
            <person name="Bunk B."/>
            <person name="Coldewey S."/>
            <person name="Gunzer F."/>
            <person name="Riedel T."/>
            <person name="Schroettner P."/>
        </authorList>
    </citation>
    <scope>NUCLEOTIDE SEQUENCE</scope>
    <source>
        <strain evidence="7">DSM 100917</strain>
    </source>
</reference>
<evidence type="ECO:0000256" key="1">
    <source>
        <dbReference type="ARBA" id="ARBA00007594"/>
    </source>
</evidence>
<evidence type="ECO:0000313" key="8">
    <source>
        <dbReference type="Proteomes" id="UP000680020"/>
    </source>
</evidence>
<comment type="subunit">
    <text evidence="2 5">Part of the 50S ribosomal subunit.</text>
</comment>
<evidence type="ECO:0000256" key="2">
    <source>
        <dbReference type="ARBA" id="ARBA00011838"/>
    </source>
</evidence>
<comment type="similarity">
    <text evidence="1 5">Belongs to the universal ribosomal protein uL30 family.</text>
</comment>
<dbReference type="GO" id="GO:0022625">
    <property type="term" value="C:cytosolic large ribosomal subunit"/>
    <property type="evidence" value="ECO:0007669"/>
    <property type="project" value="TreeGrafter"/>
</dbReference>